<proteinExistence type="predicted"/>
<gene>
    <name evidence="1" type="ORF">ABR748_35820</name>
    <name evidence="2" type="ORF">HUT09_34735</name>
</gene>
<protein>
    <submittedName>
        <fullName evidence="2">Uncharacterized protein</fullName>
    </submittedName>
</protein>
<organism evidence="2 3">
    <name type="scientific">Streptomyces microflavus</name>
    <name type="common">Streptomyces lipmanii</name>
    <dbReference type="NCBI Taxonomy" id="1919"/>
    <lineage>
        <taxon>Bacteria</taxon>
        <taxon>Bacillati</taxon>
        <taxon>Actinomycetota</taxon>
        <taxon>Actinomycetes</taxon>
        <taxon>Kitasatosporales</taxon>
        <taxon>Streptomycetaceae</taxon>
        <taxon>Streptomyces</taxon>
    </lineage>
</organism>
<keyword evidence="4" id="KW-1185">Reference proteome</keyword>
<sequence>MIGFEIEISLPVADINGKPIKGDTHLASSKTVHGDGHGETPIYTLVSDYRMLPSKAPYSNLEFVTKPQWVVADARERGPSFVQNTLSQIRDVRDSLYTTATTASQTLAGTAALKTAATTWLNYSVDGNALLLTPNNGYVEKAGTPGNGDGLFTHYSVGVPLGGLPYFLDRLRTAAPVGNRVATADARHRLVQAKAFATQILGDFKQKGLTDTQARARRELDGYLQYAFTQIVAFADYVATTKDDGQIKNGTVVLSRAILAEVFAHLSTDARNFLRQHVQPLITTLADYQENPFSGPKLQFQDRSSRAIVAHAPVTLEEYAIAAFNGIDPISQERVFGGMREVVPHTEAEAMMIPFEIRTMGSHLKSWQEVSDDLTNLCDWSQTAYELGRP</sequence>
<evidence type="ECO:0000313" key="4">
    <source>
        <dbReference type="Proteomes" id="UP001456562"/>
    </source>
</evidence>
<evidence type="ECO:0000313" key="2">
    <source>
        <dbReference type="EMBL" id="QKW47741.1"/>
    </source>
</evidence>
<dbReference type="EMBL" id="JBEJUE010000062">
    <property type="protein sequence ID" value="MER0429524.1"/>
    <property type="molecule type" value="Genomic_DNA"/>
</dbReference>
<dbReference type="EMBL" id="CP054927">
    <property type="protein sequence ID" value="QKW47741.1"/>
    <property type="molecule type" value="Genomic_DNA"/>
</dbReference>
<evidence type="ECO:0000313" key="1">
    <source>
        <dbReference type="EMBL" id="MER0429524.1"/>
    </source>
</evidence>
<keyword evidence="2" id="KW-0614">Plasmid</keyword>
<reference evidence="2 3" key="1">
    <citation type="submission" date="2020-06" db="EMBL/GenBank/DDBJ databases">
        <title>Genome mining for natural products.</title>
        <authorList>
            <person name="Zhang B."/>
            <person name="Shi J."/>
            <person name="Ge H."/>
        </authorList>
    </citation>
    <scope>NUCLEOTIDE SEQUENCE [LARGE SCALE GENOMIC DNA]</scope>
    <source>
        <strain evidence="2 3">NA06532</strain>
        <plasmid evidence="2 3">unnamed1</plasmid>
    </source>
</reference>
<dbReference type="Proteomes" id="UP001456562">
    <property type="component" value="Unassembled WGS sequence"/>
</dbReference>
<evidence type="ECO:0000313" key="3">
    <source>
        <dbReference type="Proteomes" id="UP000509345"/>
    </source>
</evidence>
<dbReference type="Proteomes" id="UP000509345">
    <property type="component" value="Plasmid unnamed1"/>
</dbReference>
<name>A0A7H8N054_STRMI</name>
<geneLocation type="plasmid" evidence="2 3">
    <name>unnamed1</name>
</geneLocation>
<reference evidence="1 4" key="2">
    <citation type="submission" date="2024-01" db="EMBL/GenBank/DDBJ databases">
        <title>Metagenomic exploration of the rhizosphere soil microbial community and their significance in facilitating the development of wild simulated ginseng.</title>
        <authorList>
            <person name="Huang J."/>
        </authorList>
    </citation>
    <scope>NUCLEOTIDE SEQUENCE [LARGE SCALE GENOMIC DNA]</scope>
    <source>
        <strain evidence="1 4">WY141</strain>
    </source>
</reference>
<dbReference type="GeneID" id="87636434"/>
<dbReference type="RefSeq" id="WP_094212135.1">
    <property type="nucleotide sequence ID" value="NZ_CP054927.1"/>
</dbReference>
<accession>A0A7H8N054</accession>
<dbReference type="AlphaFoldDB" id="A0A7H8N054"/>